<accession>A0A6M3IKM0</accession>
<dbReference type="EMBL" id="MT141281">
    <property type="protein sequence ID" value="QJA57577.1"/>
    <property type="molecule type" value="Genomic_DNA"/>
</dbReference>
<name>A0A6M3IKM0_9ZZZZ</name>
<organism evidence="1">
    <name type="scientific">viral metagenome</name>
    <dbReference type="NCBI Taxonomy" id="1070528"/>
    <lineage>
        <taxon>unclassified sequences</taxon>
        <taxon>metagenomes</taxon>
        <taxon>organismal metagenomes</taxon>
    </lineage>
</organism>
<protein>
    <submittedName>
        <fullName evidence="1">Uncharacterized protein</fullName>
    </submittedName>
</protein>
<gene>
    <name evidence="1" type="ORF">MM415B01623_0002</name>
</gene>
<proteinExistence type="predicted"/>
<evidence type="ECO:0000313" key="1">
    <source>
        <dbReference type="EMBL" id="QJA57577.1"/>
    </source>
</evidence>
<sequence>MIDALTELPEGHLSAAVNLVIGSSGGLSLRKGSKAVDVQITGVGTITIKGDGRFQTPSVEYRMGAYYDSDDSLIHIKYLDGTWQEITIPTAASPYAGISFDVGTTIRFAMAGDLLLIFNGTDRIACWDGTNDIAFFGAMAPTGDLTLADAGGSAALNGTYWYMYAYKNDTYGFVSSIKGPASHTTAGAQDVNITVPAKTGLDPGIDMVRIYRSIDSADQPDWSQFYFLREEAYVGAAAGPFTDTVDDTTLQGNATFYSEHPEGLFSHDLPPSATSRVLVHKGRLFAIDGSSSVYFSRQYEHAHFASGNDIEIGAGEASGIVQIQELERGPALMKHRGTWSVDTFGQPSQWRVRRLSAKGCIAPNTLREVQMPTGEKLLVRVTLDSIAGMDRDGNDRDISINIAKILDTVPVSYLKEFTAAWLSRDAIYAVFSPDYSILTSYSNQGGIEPPLISNPSHGFSGLRDETSGSEGVAGLLVKGIYLHLRNPAQDSKGRFIGYAPTFGTVSFEHIIDEITENDEEILGVSSFYPDQLLKIWEGWEDYTTDEQVIMPFHFTTRPLGSENKFQMFWAKKLFIRSISSTCFWDMFCQMDFGKEANLFENLHGHIADTYLGSNILKQLNPPLFDSLYAGSFAEGNHYFCYFLADSNDITEATIKTEVSYISDAMLVPVGGGTKGIKFTLPGSTSAYTKGYRYYYVFEEASSTTPPFSNFSYRSIQTLNADGSDLLVSDPGGAVGLPTHWIPQVYEPPAMLKWSTGGVKNVEVGVSSRFRGNYLTLTIFGDSNDPYLKFMSVGVKAKMGLIS</sequence>
<reference evidence="1" key="1">
    <citation type="submission" date="2020-03" db="EMBL/GenBank/DDBJ databases">
        <title>The deep terrestrial virosphere.</title>
        <authorList>
            <person name="Holmfeldt K."/>
            <person name="Nilsson E."/>
            <person name="Simone D."/>
            <person name="Lopez-Fernandez M."/>
            <person name="Wu X."/>
            <person name="de Brujin I."/>
            <person name="Lundin D."/>
            <person name="Andersson A."/>
            <person name="Bertilsson S."/>
            <person name="Dopson M."/>
        </authorList>
    </citation>
    <scope>NUCLEOTIDE SEQUENCE</scope>
    <source>
        <strain evidence="1">MM415B01623</strain>
    </source>
</reference>
<dbReference type="AlphaFoldDB" id="A0A6M3IKM0"/>